<keyword evidence="1" id="KW-0472">Membrane</keyword>
<evidence type="ECO:0000313" key="2">
    <source>
        <dbReference type="EMBL" id="MEE1943620.1"/>
    </source>
</evidence>
<name>A0ABU7I2D9_9SPHI</name>
<proteinExistence type="predicted"/>
<dbReference type="EMBL" id="JAZDQT010000001">
    <property type="protein sequence ID" value="MEE1943620.1"/>
    <property type="molecule type" value="Genomic_DNA"/>
</dbReference>
<protein>
    <recommendedName>
        <fullName evidence="4">DUF5362 domain-containing protein</fullName>
    </recommendedName>
</protein>
<sequence length="153" mass="16787">MENEELTPESSTHPQLIVSEEMRSYLYEMAKWATFLAIVGFVFTGLMVVSAFTIGAAVGTNPELASLKSIAALGGAGLTLVCLLYAFAIFYPSLLLFKYASRAKLGVLYGDQNSLNEALLRLKSLFKYWGIMTIVLIGFYIIALFSTVMTMKG</sequence>
<organism evidence="2 3">
    <name type="scientific">Pedobacter albus</name>
    <dbReference type="NCBI Taxonomy" id="3113905"/>
    <lineage>
        <taxon>Bacteria</taxon>
        <taxon>Pseudomonadati</taxon>
        <taxon>Bacteroidota</taxon>
        <taxon>Sphingobacteriia</taxon>
        <taxon>Sphingobacteriales</taxon>
        <taxon>Sphingobacteriaceae</taxon>
        <taxon>Pedobacter</taxon>
    </lineage>
</organism>
<keyword evidence="1" id="KW-1133">Transmembrane helix</keyword>
<feature type="transmembrane region" description="Helical" evidence="1">
    <location>
        <begin position="128"/>
        <end position="149"/>
    </location>
</feature>
<reference evidence="2 3" key="1">
    <citation type="submission" date="2024-01" db="EMBL/GenBank/DDBJ databases">
        <title>Pedobacter sp. nov., isolated from fresh soil.</title>
        <authorList>
            <person name="Le N.T.T."/>
        </authorList>
    </citation>
    <scope>NUCLEOTIDE SEQUENCE [LARGE SCALE GENOMIC DNA]</scope>
    <source>
        <strain evidence="2 3">KR3-3</strain>
    </source>
</reference>
<comment type="caution">
    <text evidence="2">The sequence shown here is derived from an EMBL/GenBank/DDBJ whole genome shotgun (WGS) entry which is preliminary data.</text>
</comment>
<keyword evidence="1" id="KW-0812">Transmembrane</keyword>
<evidence type="ECO:0000256" key="1">
    <source>
        <dbReference type="SAM" id="Phobius"/>
    </source>
</evidence>
<keyword evidence="3" id="KW-1185">Reference proteome</keyword>
<evidence type="ECO:0000313" key="3">
    <source>
        <dbReference type="Proteomes" id="UP001336835"/>
    </source>
</evidence>
<dbReference type="Proteomes" id="UP001336835">
    <property type="component" value="Unassembled WGS sequence"/>
</dbReference>
<gene>
    <name evidence="2" type="ORF">VRU48_00785</name>
</gene>
<dbReference type="RefSeq" id="WP_330106028.1">
    <property type="nucleotide sequence ID" value="NZ_JAZDQT010000001.1"/>
</dbReference>
<feature type="transmembrane region" description="Helical" evidence="1">
    <location>
        <begin position="32"/>
        <end position="58"/>
    </location>
</feature>
<feature type="transmembrane region" description="Helical" evidence="1">
    <location>
        <begin position="70"/>
        <end position="91"/>
    </location>
</feature>
<evidence type="ECO:0008006" key="4">
    <source>
        <dbReference type="Google" id="ProtNLM"/>
    </source>
</evidence>
<accession>A0ABU7I2D9</accession>